<evidence type="ECO:0000256" key="5">
    <source>
        <dbReference type="ARBA" id="ARBA00022679"/>
    </source>
</evidence>
<feature type="transmembrane region" description="Helical" evidence="14">
    <location>
        <begin position="395"/>
        <end position="415"/>
    </location>
</feature>
<sequence>MFANNSLNPVKRFRLLIGLALILTLALMTAGTILRLNNGAQACPDYPTCYGSFALPADPTQAASMIHRGLAGASFLSLLGALGIASRHLRHQRALWLSTLAATVLFLIQIPLGAVLVFGIWGRLISALHFLLSMLALAALTSALALTWLPSAESPLRLRFASPFARLTLWSTAAGLVLLISGALVSALDAGQACPTFPVCLPAEPLGWLALAHRSVMLITGVLLSLQFRRAWRSQRSQTLTLPAVTAGFVLFFGQGLMGALMVLRGFPVELAGVHALAAAGWVAANTLAVLGVGLAGRTTEEETAEAQETLPLRQRLGDFYRLNKPVIVLLLLVTTYAGMVVGGKRLPSLELTFWTMLGGALAAGGASALNQYIDREVDKAMQRTAKRPIPSGRMKPAEGLAYGIAACLTAFFLLAGFVNLLAALLSLAGMVYYVVLYSLWLKHATVQNIVIGGGAGAIPPLVGWAAATGSLNIPSLFLFAIIFFWTPPHFWALALVRRNDYARGGVPMLPVVRGEMETRKQVFVYTLELVGLTLLVPLFNLAGSIYLISALVLGLWLIGVAWRVLKQGGNKIAWTMYRTSSMYLAFLFLAMVIDVLV</sequence>
<keyword evidence="4 14" id="KW-1003">Cell membrane</keyword>
<feature type="transmembrane region" description="Helical" evidence="14">
    <location>
        <begin position="169"/>
        <end position="188"/>
    </location>
</feature>
<dbReference type="NCBIfam" id="TIGR01473">
    <property type="entry name" value="cyoE_ctaB"/>
    <property type="match status" value="1"/>
</dbReference>
<organism evidence="15 16">
    <name type="scientific">Anaerolinea thermophila (strain DSM 14523 / JCM 11388 / NBRC 100420 / UNI-1)</name>
    <dbReference type="NCBI Taxonomy" id="926569"/>
    <lineage>
        <taxon>Bacteria</taxon>
        <taxon>Bacillati</taxon>
        <taxon>Chloroflexota</taxon>
        <taxon>Anaerolineae</taxon>
        <taxon>Anaerolineales</taxon>
        <taxon>Anaerolineaceae</taxon>
        <taxon>Anaerolinea</taxon>
    </lineage>
</organism>
<feature type="transmembrane region" description="Helical" evidence="14">
    <location>
        <begin position="523"/>
        <end position="540"/>
    </location>
</feature>
<feature type="transmembrane region" description="Helical" evidence="14">
    <location>
        <begin position="546"/>
        <end position="566"/>
    </location>
</feature>
<keyword evidence="7 14" id="KW-1133">Transmembrane helix</keyword>
<dbReference type="InterPro" id="IPR000537">
    <property type="entry name" value="UbiA_prenyltransferase"/>
</dbReference>
<feature type="transmembrane region" description="Helical" evidence="14">
    <location>
        <begin position="208"/>
        <end position="228"/>
    </location>
</feature>
<dbReference type="OrthoDB" id="9814417at2"/>
<evidence type="ECO:0000256" key="12">
    <source>
        <dbReference type="ARBA" id="ARBA00042475"/>
    </source>
</evidence>
<dbReference type="EMBL" id="AP012029">
    <property type="protein sequence ID" value="BAJ62558.1"/>
    <property type="molecule type" value="Genomic_DNA"/>
</dbReference>
<feature type="transmembrane region" description="Helical" evidence="14">
    <location>
        <begin position="578"/>
        <end position="597"/>
    </location>
</feature>
<dbReference type="HOGENOM" id="CLU_030009_1_1_0"/>
<protein>
    <recommendedName>
        <fullName evidence="11 14">Protoheme IX farnesyltransferase</fullName>
        <ecNumber evidence="3 14">2.5.1.141</ecNumber>
    </recommendedName>
    <alternativeName>
        <fullName evidence="12 14">Heme B farnesyltransferase</fullName>
    </alternativeName>
    <alternativeName>
        <fullName evidence="10 14">Heme O synthase</fullName>
    </alternativeName>
</protein>
<evidence type="ECO:0000256" key="14">
    <source>
        <dbReference type="HAMAP-Rule" id="MF_00154"/>
    </source>
</evidence>
<evidence type="ECO:0000256" key="11">
    <source>
        <dbReference type="ARBA" id="ARBA00040810"/>
    </source>
</evidence>
<gene>
    <name evidence="14 15" type="primary">ctaB</name>
    <name evidence="15" type="ordered locus">ANT_05240</name>
</gene>
<feature type="transmembrane region" description="Helical" evidence="14">
    <location>
        <begin position="421"/>
        <end position="442"/>
    </location>
</feature>
<dbReference type="Proteomes" id="UP000008922">
    <property type="component" value="Chromosome"/>
</dbReference>
<comment type="similarity">
    <text evidence="14">Belongs to the UbiA prenyltransferase family. Protoheme IX farnesyltransferase subfamily.</text>
</comment>
<dbReference type="NCBIfam" id="NF003349">
    <property type="entry name" value="PRK04375.1-2"/>
    <property type="match status" value="1"/>
</dbReference>
<dbReference type="KEGG" id="atm:ANT_05240"/>
<dbReference type="eggNOG" id="COG1612">
    <property type="taxonomic scope" value="Bacteria"/>
</dbReference>
<comment type="caution">
    <text evidence="14">Lacks conserved residue(s) required for the propagation of feature annotation.</text>
</comment>
<evidence type="ECO:0000256" key="3">
    <source>
        <dbReference type="ARBA" id="ARBA00012292"/>
    </source>
</evidence>
<dbReference type="InterPro" id="IPR044878">
    <property type="entry name" value="UbiA_sf"/>
</dbReference>
<comment type="catalytic activity">
    <reaction evidence="13 14">
        <text>heme b + (2E,6E)-farnesyl diphosphate + H2O = Fe(II)-heme o + diphosphate</text>
        <dbReference type="Rhea" id="RHEA:28070"/>
        <dbReference type="ChEBI" id="CHEBI:15377"/>
        <dbReference type="ChEBI" id="CHEBI:33019"/>
        <dbReference type="ChEBI" id="CHEBI:60344"/>
        <dbReference type="ChEBI" id="CHEBI:60530"/>
        <dbReference type="ChEBI" id="CHEBI:175763"/>
        <dbReference type="EC" id="2.5.1.141"/>
    </reaction>
</comment>
<evidence type="ECO:0000313" key="15">
    <source>
        <dbReference type="EMBL" id="BAJ62558.1"/>
    </source>
</evidence>
<dbReference type="PANTHER" id="PTHR43448">
    <property type="entry name" value="PROTOHEME IX FARNESYLTRANSFERASE, MITOCHONDRIAL"/>
    <property type="match status" value="1"/>
</dbReference>
<dbReference type="InParanoid" id="E8N113"/>
<evidence type="ECO:0000256" key="9">
    <source>
        <dbReference type="ARBA" id="ARBA00023136"/>
    </source>
</evidence>
<dbReference type="STRING" id="926569.ANT_05240"/>
<feature type="transmembrane region" description="Helical" evidence="14">
    <location>
        <begin position="127"/>
        <end position="149"/>
    </location>
</feature>
<feature type="transmembrane region" description="Helical" evidence="14">
    <location>
        <begin position="354"/>
        <end position="374"/>
    </location>
</feature>
<dbReference type="InterPro" id="IPR006369">
    <property type="entry name" value="Protohaem_IX_farnesylTrfase"/>
</dbReference>
<evidence type="ECO:0000256" key="7">
    <source>
        <dbReference type="ARBA" id="ARBA00022989"/>
    </source>
</evidence>
<dbReference type="EC" id="2.5.1.141" evidence="3 14"/>
<comment type="function">
    <text evidence="14">Converts heme B (protoheme IX) to heme O by substitution of the vinyl group on carbon 2 of heme B porphyrin ring with a hydroxyethyl farnesyl side group.</text>
</comment>
<feature type="transmembrane region" description="Helical" evidence="14">
    <location>
        <begin position="97"/>
        <end position="121"/>
    </location>
</feature>
<dbReference type="GO" id="GO:0006784">
    <property type="term" value="P:heme A biosynthetic process"/>
    <property type="evidence" value="ECO:0007669"/>
    <property type="project" value="InterPro"/>
</dbReference>
<dbReference type="Pfam" id="PF01040">
    <property type="entry name" value="UbiA"/>
    <property type="match status" value="1"/>
</dbReference>
<dbReference type="UniPathway" id="UPA00834">
    <property type="reaction ID" value="UER00712"/>
</dbReference>
<evidence type="ECO:0000256" key="10">
    <source>
        <dbReference type="ARBA" id="ARBA00030253"/>
    </source>
</evidence>
<keyword evidence="16" id="KW-1185">Reference proteome</keyword>
<dbReference type="CDD" id="cd13957">
    <property type="entry name" value="PT_UbiA_Cox10"/>
    <property type="match status" value="1"/>
</dbReference>
<dbReference type="AlphaFoldDB" id="E8N113"/>
<feature type="transmembrane region" description="Helical" evidence="14">
    <location>
        <begin position="474"/>
        <end position="497"/>
    </location>
</feature>
<evidence type="ECO:0000256" key="2">
    <source>
        <dbReference type="ARBA" id="ARBA00004919"/>
    </source>
</evidence>
<feature type="transmembrane region" description="Helical" evidence="14">
    <location>
        <begin position="276"/>
        <end position="296"/>
    </location>
</feature>
<accession>E8N113</accession>
<comment type="pathway">
    <text evidence="2 14">Porphyrin-containing compound metabolism; heme O biosynthesis; heme O from protoheme: step 1/1.</text>
</comment>
<evidence type="ECO:0000256" key="6">
    <source>
        <dbReference type="ARBA" id="ARBA00022692"/>
    </source>
</evidence>
<feature type="transmembrane region" description="Helical" evidence="14">
    <location>
        <begin position="66"/>
        <end position="85"/>
    </location>
</feature>
<keyword evidence="5 14" id="KW-0808">Transferase</keyword>
<feature type="transmembrane region" description="Helical" evidence="14">
    <location>
        <begin position="449"/>
        <end position="468"/>
    </location>
</feature>
<keyword evidence="6 14" id="KW-0812">Transmembrane</keyword>
<comment type="subcellular location">
    <subcellularLocation>
        <location evidence="1 14">Cell membrane</location>
        <topology evidence="1 14">Multi-pass membrane protein</topology>
    </subcellularLocation>
</comment>
<dbReference type="Pfam" id="PF02628">
    <property type="entry name" value="COX15-CtaA"/>
    <property type="match status" value="1"/>
</dbReference>
<name>E8N113_ANATU</name>
<evidence type="ECO:0000256" key="1">
    <source>
        <dbReference type="ARBA" id="ARBA00004651"/>
    </source>
</evidence>
<reference evidence="15 16" key="1">
    <citation type="submission" date="2010-12" db="EMBL/GenBank/DDBJ databases">
        <title>Whole genome sequence of Anaerolinea thermophila UNI-1.</title>
        <authorList>
            <person name="Narita-Yamada S."/>
            <person name="Kishi E."/>
            <person name="Watanabe Y."/>
            <person name="Takasaki K."/>
            <person name="Ankai A."/>
            <person name="Oguchi A."/>
            <person name="Fukui S."/>
            <person name="Takahashi M."/>
            <person name="Yashiro I."/>
            <person name="Hosoyama A."/>
            <person name="Sekiguchi Y."/>
            <person name="Hanada S."/>
            <person name="Fujita N."/>
        </authorList>
    </citation>
    <scope>NUCLEOTIDE SEQUENCE [LARGE SCALE GENOMIC DNA]</scope>
    <source>
        <strain evidence="16">DSM 14523 / JCM 11388 / NBRC 100420 / UNI-1</strain>
    </source>
</reference>
<evidence type="ECO:0000256" key="8">
    <source>
        <dbReference type="ARBA" id="ARBA00023133"/>
    </source>
</evidence>
<proteinExistence type="inferred from homology"/>
<dbReference type="RefSeq" id="WP_013558954.1">
    <property type="nucleotide sequence ID" value="NC_014960.1"/>
</dbReference>
<comment type="miscellaneous">
    <text evidence="14">Carbon 2 of the heme B porphyrin ring is defined according to the Fischer nomenclature.</text>
</comment>
<keyword evidence="9 14" id="KW-0472">Membrane</keyword>
<dbReference type="InterPro" id="IPR003780">
    <property type="entry name" value="COX15/CtaA_fam"/>
</dbReference>
<keyword evidence="8 14" id="KW-0350">Heme biosynthesis</keyword>
<evidence type="ECO:0000256" key="13">
    <source>
        <dbReference type="ARBA" id="ARBA00047690"/>
    </source>
</evidence>
<feature type="transmembrane region" description="Helical" evidence="14">
    <location>
        <begin position="323"/>
        <end position="342"/>
    </location>
</feature>
<dbReference type="Gene3D" id="1.10.357.140">
    <property type="entry name" value="UbiA prenyltransferase"/>
    <property type="match status" value="1"/>
</dbReference>
<dbReference type="eggNOG" id="COG0109">
    <property type="taxonomic scope" value="Bacteria"/>
</dbReference>
<dbReference type="HAMAP" id="MF_00154">
    <property type="entry name" value="CyoE_CtaB"/>
    <property type="match status" value="1"/>
</dbReference>
<feature type="transmembrane region" description="Helical" evidence="14">
    <location>
        <begin position="240"/>
        <end position="264"/>
    </location>
</feature>
<evidence type="ECO:0000313" key="16">
    <source>
        <dbReference type="Proteomes" id="UP000008922"/>
    </source>
</evidence>
<evidence type="ECO:0000256" key="4">
    <source>
        <dbReference type="ARBA" id="ARBA00022475"/>
    </source>
</evidence>
<dbReference type="GO" id="GO:0008495">
    <property type="term" value="F:protoheme IX farnesyltransferase activity"/>
    <property type="evidence" value="ECO:0007669"/>
    <property type="project" value="UniProtKB-UniRule"/>
</dbReference>
<dbReference type="PANTHER" id="PTHR43448:SF7">
    <property type="entry name" value="4-HYDROXYBENZOATE SOLANESYLTRANSFERASE"/>
    <property type="match status" value="1"/>
</dbReference>
<dbReference type="GO" id="GO:0048034">
    <property type="term" value="P:heme O biosynthetic process"/>
    <property type="evidence" value="ECO:0007669"/>
    <property type="project" value="UniProtKB-UniRule"/>
</dbReference>
<dbReference type="GO" id="GO:0005886">
    <property type="term" value="C:plasma membrane"/>
    <property type="evidence" value="ECO:0007669"/>
    <property type="project" value="UniProtKB-SubCell"/>
</dbReference>